<name>A0A392P6U5_9FABA</name>
<dbReference type="InterPro" id="IPR032675">
    <property type="entry name" value="LRR_dom_sf"/>
</dbReference>
<dbReference type="Proteomes" id="UP000265520">
    <property type="component" value="Unassembled WGS sequence"/>
</dbReference>
<protein>
    <submittedName>
        <fullName evidence="1">Protein AUXIN SIGNALING F-BOX 2-like</fullName>
    </submittedName>
</protein>
<organism evidence="1 2">
    <name type="scientific">Trifolium medium</name>
    <dbReference type="NCBI Taxonomy" id="97028"/>
    <lineage>
        <taxon>Eukaryota</taxon>
        <taxon>Viridiplantae</taxon>
        <taxon>Streptophyta</taxon>
        <taxon>Embryophyta</taxon>
        <taxon>Tracheophyta</taxon>
        <taxon>Spermatophyta</taxon>
        <taxon>Magnoliopsida</taxon>
        <taxon>eudicotyledons</taxon>
        <taxon>Gunneridae</taxon>
        <taxon>Pentapetalae</taxon>
        <taxon>rosids</taxon>
        <taxon>fabids</taxon>
        <taxon>Fabales</taxon>
        <taxon>Fabaceae</taxon>
        <taxon>Papilionoideae</taxon>
        <taxon>50 kb inversion clade</taxon>
        <taxon>NPAAA clade</taxon>
        <taxon>Hologalegina</taxon>
        <taxon>IRL clade</taxon>
        <taxon>Trifolieae</taxon>
        <taxon>Trifolium</taxon>
    </lineage>
</organism>
<sequence length="84" mass="9345">DQVFLYIGMYAEHLEMLSIAFTGESEKGMLNVLNGFKKLHKLKIINCPFGNTTLLTDIGKYETVQSLWTSSWKVTVGGACKTLA</sequence>
<keyword evidence="2" id="KW-1185">Reference proteome</keyword>
<reference evidence="1 2" key="1">
    <citation type="journal article" date="2018" name="Front. Plant Sci.">
        <title>Red Clover (Trifolium pratense) and Zigzag Clover (T. medium) - A Picture of Genomic Similarities and Differences.</title>
        <authorList>
            <person name="Dluhosova J."/>
            <person name="Istvanek J."/>
            <person name="Nedelnik J."/>
            <person name="Repkova J."/>
        </authorList>
    </citation>
    <scope>NUCLEOTIDE SEQUENCE [LARGE SCALE GENOMIC DNA]</scope>
    <source>
        <strain evidence="2">cv. 10/8</strain>
        <tissue evidence="1">Leaf</tissue>
    </source>
</reference>
<evidence type="ECO:0000313" key="1">
    <source>
        <dbReference type="EMBL" id="MCI06956.1"/>
    </source>
</evidence>
<dbReference type="Gene3D" id="3.80.10.10">
    <property type="entry name" value="Ribonuclease Inhibitor"/>
    <property type="match status" value="1"/>
</dbReference>
<feature type="non-terminal residue" evidence="1">
    <location>
        <position position="1"/>
    </location>
</feature>
<proteinExistence type="predicted"/>
<dbReference type="AlphaFoldDB" id="A0A392P6U5"/>
<accession>A0A392P6U5</accession>
<dbReference type="EMBL" id="LXQA010063660">
    <property type="protein sequence ID" value="MCI06956.1"/>
    <property type="molecule type" value="Genomic_DNA"/>
</dbReference>
<comment type="caution">
    <text evidence="1">The sequence shown here is derived from an EMBL/GenBank/DDBJ whole genome shotgun (WGS) entry which is preliminary data.</text>
</comment>
<evidence type="ECO:0000313" key="2">
    <source>
        <dbReference type="Proteomes" id="UP000265520"/>
    </source>
</evidence>